<sequence>TRLVEGNESDDDLLVALIGHHEELLIFVQGFISATMDGENGPLKLATTRGFDR</sequence>
<gene>
    <name evidence="1" type="ORF">HAX54_042199</name>
</gene>
<name>A0ABS8VYQ3_DATST</name>
<dbReference type="EMBL" id="JACEIK010006189">
    <property type="protein sequence ID" value="MCE2055220.1"/>
    <property type="molecule type" value="Genomic_DNA"/>
</dbReference>
<proteinExistence type="predicted"/>
<reference evidence="1 2" key="1">
    <citation type="journal article" date="2021" name="BMC Genomics">
        <title>Datura genome reveals duplications of psychoactive alkaloid biosynthetic genes and high mutation rate following tissue culture.</title>
        <authorList>
            <person name="Rajewski A."/>
            <person name="Carter-House D."/>
            <person name="Stajich J."/>
            <person name="Litt A."/>
        </authorList>
    </citation>
    <scope>NUCLEOTIDE SEQUENCE [LARGE SCALE GENOMIC DNA]</scope>
    <source>
        <strain evidence="1">AR-01</strain>
    </source>
</reference>
<accession>A0ABS8VYQ3</accession>
<comment type="caution">
    <text evidence="1">The sequence shown here is derived from an EMBL/GenBank/DDBJ whole genome shotgun (WGS) entry which is preliminary data.</text>
</comment>
<evidence type="ECO:0000313" key="2">
    <source>
        <dbReference type="Proteomes" id="UP000823775"/>
    </source>
</evidence>
<keyword evidence="2" id="KW-1185">Reference proteome</keyword>
<feature type="non-terminal residue" evidence="1">
    <location>
        <position position="1"/>
    </location>
</feature>
<protein>
    <submittedName>
        <fullName evidence="1">Uncharacterized protein</fullName>
    </submittedName>
</protein>
<organism evidence="1 2">
    <name type="scientific">Datura stramonium</name>
    <name type="common">Jimsonweed</name>
    <name type="synonym">Common thornapple</name>
    <dbReference type="NCBI Taxonomy" id="4076"/>
    <lineage>
        <taxon>Eukaryota</taxon>
        <taxon>Viridiplantae</taxon>
        <taxon>Streptophyta</taxon>
        <taxon>Embryophyta</taxon>
        <taxon>Tracheophyta</taxon>
        <taxon>Spermatophyta</taxon>
        <taxon>Magnoliopsida</taxon>
        <taxon>eudicotyledons</taxon>
        <taxon>Gunneridae</taxon>
        <taxon>Pentapetalae</taxon>
        <taxon>asterids</taxon>
        <taxon>lamiids</taxon>
        <taxon>Solanales</taxon>
        <taxon>Solanaceae</taxon>
        <taxon>Solanoideae</taxon>
        <taxon>Datureae</taxon>
        <taxon>Datura</taxon>
    </lineage>
</organism>
<dbReference type="Proteomes" id="UP000823775">
    <property type="component" value="Unassembled WGS sequence"/>
</dbReference>
<evidence type="ECO:0000313" key="1">
    <source>
        <dbReference type="EMBL" id="MCE2055220.1"/>
    </source>
</evidence>